<comment type="caution">
    <text evidence="9">The sequence shown here is derived from an EMBL/GenBank/DDBJ whole genome shotgun (WGS) entry which is preliminary data.</text>
</comment>
<dbReference type="SUPFAM" id="SSF53187">
    <property type="entry name" value="Zn-dependent exopeptidases"/>
    <property type="match status" value="1"/>
</dbReference>
<proteinExistence type="inferred from homology"/>
<dbReference type="Gene3D" id="3.40.630.10">
    <property type="entry name" value="Zn peptidases"/>
    <property type="match status" value="2"/>
</dbReference>
<dbReference type="NCBIfam" id="NF010589">
    <property type="entry name" value="PRK13983.1"/>
    <property type="match status" value="1"/>
</dbReference>
<dbReference type="InterPro" id="IPR002933">
    <property type="entry name" value="Peptidase_M20"/>
</dbReference>
<comment type="similarity">
    <text evidence="3">Belongs to the peptidase M20A family.</text>
</comment>
<dbReference type="Pfam" id="PF01546">
    <property type="entry name" value="Peptidase_M20"/>
    <property type="match status" value="1"/>
</dbReference>
<protein>
    <submittedName>
        <fullName evidence="9">Peptidase, ArgE/DapE family</fullName>
    </submittedName>
</protein>
<evidence type="ECO:0000256" key="1">
    <source>
        <dbReference type="ARBA" id="ARBA00001941"/>
    </source>
</evidence>
<dbReference type="InterPro" id="IPR036264">
    <property type="entry name" value="Bact_exopeptidase_dim_dom"/>
</dbReference>
<dbReference type="PANTHER" id="PTHR43808:SF32">
    <property type="entry name" value="ARGE_DAPE-RELATED DEACYLASE"/>
    <property type="match status" value="1"/>
</dbReference>
<sequence length="403" mass="43935">MKDLSDVLDSMEEDMTRLLCDLVSIPAVSPESGGKGEAEKAAFLSQYIRKIGLGSPERFDASDPDAEGGLRPNIVVRIPGTSKERLWIVAHMDVVPEGDRSLWDTDPFVPIVKDGKVYGRGANDNGQEIVASLFAAYALKKLGLKPAREVCLCYVADEELGSKHGIQYLLNNDLFLPEDMVVVPDGGTERGDFIEIAEKSILWFEVKVLGKQVHASKPHEGLNACRIANELAVELDRALHSAFPEQDDIFAPPISTFEPTKRDANVANVNTVPGRETFAFDCRILPDTSLDDVLKVIDEVCRRKSGVSGAVIEYRILQRNDAAPPTDAEAFVVQLLKRAVNDVLGVDPVVGGIGGGTCAAFFRSQGIPAAVWAQEVDTAHMPNEYAVIEHMVNEAKVFAHLML</sequence>
<evidence type="ECO:0000313" key="10">
    <source>
        <dbReference type="Proteomes" id="UP000005273"/>
    </source>
</evidence>
<evidence type="ECO:0000256" key="6">
    <source>
        <dbReference type="ARBA" id="ARBA00022833"/>
    </source>
</evidence>
<evidence type="ECO:0000256" key="3">
    <source>
        <dbReference type="ARBA" id="ARBA00006247"/>
    </source>
</evidence>
<evidence type="ECO:0000313" key="9">
    <source>
        <dbReference type="EMBL" id="KRT35702.1"/>
    </source>
</evidence>
<accession>A0A0T5XBL4</accession>
<organism evidence="9 10">
    <name type="scientific">Acetomicrobium hydrogeniformans ATCC BAA-1850</name>
    <dbReference type="NCBI Taxonomy" id="592015"/>
    <lineage>
        <taxon>Bacteria</taxon>
        <taxon>Thermotogati</taxon>
        <taxon>Synergistota</taxon>
        <taxon>Synergistia</taxon>
        <taxon>Synergistales</taxon>
        <taxon>Acetomicrobiaceae</taxon>
        <taxon>Acetomicrobium</taxon>
    </lineage>
</organism>
<dbReference type="GO" id="GO:0046872">
    <property type="term" value="F:metal ion binding"/>
    <property type="evidence" value="ECO:0007669"/>
    <property type="project" value="UniProtKB-KW"/>
</dbReference>
<dbReference type="InterPro" id="IPR050072">
    <property type="entry name" value="Peptidase_M20A"/>
</dbReference>
<comment type="cofactor">
    <cofactor evidence="1">
        <name>Co(2+)</name>
        <dbReference type="ChEBI" id="CHEBI:48828"/>
    </cofactor>
</comment>
<evidence type="ECO:0000256" key="4">
    <source>
        <dbReference type="ARBA" id="ARBA00022723"/>
    </source>
</evidence>
<evidence type="ECO:0000259" key="8">
    <source>
        <dbReference type="Pfam" id="PF07687"/>
    </source>
</evidence>
<dbReference type="RefSeq" id="WP_009201594.1">
    <property type="nucleotide sequence ID" value="NZ_ACJX03000001.1"/>
</dbReference>
<name>A0A0T5XBL4_9BACT</name>
<dbReference type="Proteomes" id="UP000005273">
    <property type="component" value="Unassembled WGS sequence"/>
</dbReference>
<comment type="cofactor">
    <cofactor evidence="2">
        <name>Zn(2+)</name>
        <dbReference type="ChEBI" id="CHEBI:29105"/>
    </cofactor>
</comment>
<gene>
    <name evidence="9" type="ORF">HMPREF1705_02948</name>
</gene>
<dbReference type="GO" id="GO:0016787">
    <property type="term" value="F:hydrolase activity"/>
    <property type="evidence" value="ECO:0007669"/>
    <property type="project" value="UniProtKB-KW"/>
</dbReference>
<keyword evidence="6" id="KW-0862">Zinc</keyword>
<keyword evidence="7" id="KW-0170">Cobalt</keyword>
<keyword evidence="5" id="KW-0378">Hydrolase</keyword>
<evidence type="ECO:0000256" key="5">
    <source>
        <dbReference type="ARBA" id="ARBA00022801"/>
    </source>
</evidence>
<dbReference type="Gene3D" id="3.30.70.360">
    <property type="match status" value="1"/>
</dbReference>
<keyword evidence="10" id="KW-1185">Reference proteome</keyword>
<dbReference type="EMBL" id="ACJX03000001">
    <property type="protein sequence ID" value="KRT35702.1"/>
    <property type="molecule type" value="Genomic_DNA"/>
</dbReference>
<dbReference type="PANTHER" id="PTHR43808">
    <property type="entry name" value="ACETYLORNITHINE DEACETYLASE"/>
    <property type="match status" value="1"/>
</dbReference>
<dbReference type="eggNOG" id="COG0624">
    <property type="taxonomic scope" value="Bacteria"/>
</dbReference>
<evidence type="ECO:0000256" key="2">
    <source>
        <dbReference type="ARBA" id="ARBA00001947"/>
    </source>
</evidence>
<dbReference type="InterPro" id="IPR011650">
    <property type="entry name" value="Peptidase_M20_dimer"/>
</dbReference>
<dbReference type="SUPFAM" id="SSF55031">
    <property type="entry name" value="Bacterial exopeptidase dimerisation domain"/>
    <property type="match status" value="1"/>
</dbReference>
<evidence type="ECO:0000256" key="7">
    <source>
        <dbReference type="ARBA" id="ARBA00023285"/>
    </source>
</evidence>
<dbReference type="AlphaFoldDB" id="A0A0T5XBL4"/>
<feature type="domain" description="Peptidase M20 dimerisation" evidence="8">
    <location>
        <begin position="196"/>
        <end position="304"/>
    </location>
</feature>
<dbReference type="InterPro" id="IPR010182">
    <property type="entry name" value="ArgE/DapE"/>
</dbReference>
<dbReference type="STRING" id="592015.HMPREF1705_02948"/>
<dbReference type="NCBIfam" id="TIGR01910">
    <property type="entry name" value="DapE-ArgE"/>
    <property type="match status" value="1"/>
</dbReference>
<reference evidence="10" key="1">
    <citation type="submission" date="2012-09" db="EMBL/GenBank/DDBJ databases">
        <authorList>
            <person name="Weinstock G."/>
            <person name="Sodergren E."/>
            <person name="Clifton S."/>
            <person name="Fulton L."/>
            <person name="Fulton B."/>
            <person name="Courtney L."/>
            <person name="Fronick C."/>
            <person name="Harrison M."/>
            <person name="Strong C."/>
            <person name="Farmer C."/>
            <person name="Delehaunty K."/>
            <person name="Markovic C."/>
            <person name="Hall O."/>
            <person name="Minx P."/>
            <person name="Tomlinson C."/>
            <person name="Mitreva M."/>
            <person name="Nelson J."/>
            <person name="Hou S."/>
            <person name="Wollam A."/>
            <person name="Pepin K.H."/>
            <person name="Johnson M."/>
            <person name="Bhonagiri V."/>
            <person name="Nash W.E."/>
            <person name="Suruliraj S."/>
            <person name="Warren W."/>
            <person name="Chinwalla A."/>
            <person name="Mardis E.R."/>
            <person name="Wilson R.K."/>
        </authorList>
    </citation>
    <scope>NUCLEOTIDE SEQUENCE [LARGE SCALE GENOMIC DNA]</scope>
    <source>
        <strain evidence="10">OS1</strain>
    </source>
</reference>
<dbReference type="Pfam" id="PF07687">
    <property type="entry name" value="M20_dimer"/>
    <property type="match status" value="1"/>
</dbReference>
<keyword evidence="4" id="KW-0479">Metal-binding</keyword>